<name>A0A1Y0IIP0_9GAMM</name>
<reference evidence="1 2" key="1">
    <citation type="submission" date="2017-05" db="EMBL/GenBank/DDBJ databases">
        <title>Genomic insights into alkan degradation activity of Oleiphilus messinensis.</title>
        <authorList>
            <person name="Kozyavkin S.A."/>
            <person name="Slesarev A.I."/>
            <person name="Golyshin P.N."/>
            <person name="Korzhenkov A."/>
            <person name="Golyshina O.N."/>
            <person name="Toshchakov S.V."/>
        </authorList>
    </citation>
    <scope>NUCLEOTIDE SEQUENCE [LARGE SCALE GENOMIC DNA]</scope>
    <source>
        <strain evidence="1 2">ME102</strain>
    </source>
</reference>
<keyword evidence="2" id="KW-1185">Reference proteome</keyword>
<dbReference type="AlphaFoldDB" id="A0A1Y0IIP0"/>
<dbReference type="Proteomes" id="UP000196027">
    <property type="component" value="Chromosome"/>
</dbReference>
<evidence type="ECO:0000313" key="1">
    <source>
        <dbReference type="EMBL" id="ARU59264.1"/>
    </source>
</evidence>
<proteinExistence type="predicted"/>
<accession>A0A1Y0IIP0</accession>
<evidence type="ECO:0000313" key="2">
    <source>
        <dbReference type="Proteomes" id="UP000196027"/>
    </source>
</evidence>
<protein>
    <submittedName>
        <fullName evidence="1">Uncharacterized protein</fullName>
    </submittedName>
</protein>
<dbReference type="EMBL" id="CP021425">
    <property type="protein sequence ID" value="ARU59264.1"/>
    <property type="molecule type" value="Genomic_DNA"/>
</dbReference>
<dbReference type="RefSeq" id="WP_087463955.1">
    <property type="nucleotide sequence ID" value="NZ_CP021425.1"/>
</dbReference>
<organism evidence="1 2">
    <name type="scientific">Oleiphilus messinensis</name>
    <dbReference type="NCBI Taxonomy" id="141451"/>
    <lineage>
        <taxon>Bacteria</taxon>
        <taxon>Pseudomonadati</taxon>
        <taxon>Pseudomonadota</taxon>
        <taxon>Gammaproteobacteria</taxon>
        <taxon>Oceanospirillales</taxon>
        <taxon>Oleiphilaceae</taxon>
        <taxon>Oleiphilus</taxon>
    </lineage>
</organism>
<gene>
    <name evidence="1" type="ORF">OLMES_5284</name>
</gene>
<dbReference type="KEGG" id="ome:OLMES_5284"/>
<sequence length="98" mass="11755">MDSPIDLRAQVVNKPAYQWSPVTILLMELYDFIEKFHFMDRKSQWHWAVAYKIKQIIRRLANMESVRIHDIQTIRIIVLESAPAHLHDVDAAFERYFQ</sequence>